<protein>
    <submittedName>
        <fullName evidence="1">Uncharacterized protein</fullName>
    </submittedName>
</protein>
<name>A0A2S9YF82_9BACT</name>
<dbReference type="AlphaFoldDB" id="A0A2S9YF82"/>
<sequence length="183" mass="21129">MQASTTLSPSVPTQMVVPEFGMRGQYQIAGTSMTLREGLAEYYRVNPGLADPAQIDDVASATFFHNHDCTHVVFGTHTGILDEGVNDMWTLFGADIRLRDYFKAYISTEESKSINKEFLKWSVFSLFWRTLRLTPKVWRHTRAMTRKWPWTPPPELMDRPLREIRELYGIEVFRPNVALGLED</sequence>
<organism evidence="1 2">
    <name type="scientific">Enhygromyxa salina</name>
    <dbReference type="NCBI Taxonomy" id="215803"/>
    <lineage>
        <taxon>Bacteria</taxon>
        <taxon>Pseudomonadati</taxon>
        <taxon>Myxococcota</taxon>
        <taxon>Polyangia</taxon>
        <taxon>Nannocystales</taxon>
        <taxon>Nannocystaceae</taxon>
        <taxon>Enhygromyxa</taxon>
    </lineage>
</organism>
<dbReference type="EMBL" id="PVNL01000107">
    <property type="protein sequence ID" value="PRQ03775.1"/>
    <property type="molecule type" value="Genomic_DNA"/>
</dbReference>
<accession>A0A2S9YF82</accession>
<proteinExistence type="predicted"/>
<dbReference type="RefSeq" id="WP_146158153.1">
    <property type="nucleotide sequence ID" value="NZ_PVNL01000107.1"/>
</dbReference>
<reference evidence="1 2" key="1">
    <citation type="submission" date="2018-03" db="EMBL/GenBank/DDBJ databases">
        <title>Draft Genome Sequences of the Obligatory Marine Myxobacteria Enhygromyxa salina SWB007.</title>
        <authorList>
            <person name="Poehlein A."/>
            <person name="Moghaddam J.A."/>
            <person name="Harms H."/>
            <person name="Alanjari M."/>
            <person name="Koenig G.M."/>
            <person name="Daniel R."/>
            <person name="Schaeberle T.F."/>
        </authorList>
    </citation>
    <scope>NUCLEOTIDE SEQUENCE [LARGE SCALE GENOMIC DNA]</scope>
    <source>
        <strain evidence="1 2">SWB007</strain>
    </source>
</reference>
<dbReference type="OrthoDB" id="529867at2"/>
<evidence type="ECO:0000313" key="2">
    <source>
        <dbReference type="Proteomes" id="UP000238823"/>
    </source>
</evidence>
<dbReference type="Proteomes" id="UP000238823">
    <property type="component" value="Unassembled WGS sequence"/>
</dbReference>
<evidence type="ECO:0000313" key="1">
    <source>
        <dbReference type="EMBL" id="PRQ03775.1"/>
    </source>
</evidence>
<comment type="caution">
    <text evidence="1">The sequence shown here is derived from an EMBL/GenBank/DDBJ whole genome shotgun (WGS) entry which is preliminary data.</text>
</comment>
<gene>
    <name evidence="1" type="ORF">ENSA7_52420</name>
</gene>